<comment type="caution">
    <text evidence="2">The sequence shown here is derived from an EMBL/GenBank/DDBJ whole genome shotgun (WGS) entry which is preliminary data.</text>
</comment>
<dbReference type="EMBL" id="JBHMBS010000019">
    <property type="protein sequence ID" value="MFB9679884.1"/>
    <property type="molecule type" value="Genomic_DNA"/>
</dbReference>
<keyword evidence="3" id="KW-1185">Reference proteome</keyword>
<evidence type="ECO:0000313" key="2">
    <source>
        <dbReference type="EMBL" id="MFB9679884.1"/>
    </source>
</evidence>
<reference evidence="2 3" key="1">
    <citation type="submission" date="2024-09" db="EMBL/GenBank/DDBJ databases">
        <authorList>
            <person name="Sun Q."/>
            <person name="Mori K."/>
        </authorList>
    </citation>
    <scope>NUCLEOTIDE SEQUENCE [LARGE SCALE GENOMIC DNA]</scope>
    <source>
        <strain evidence="2 3">JCM 3028</strain>
    </source>
</reference>
<proteinExistence type="predicted"/>
<evidence type="ECO:0000313" key="3">
    <source>
        <dbReference type="Proteomes" id="UP001589610"/>
    </source>
</evidence>
<dbReference type="Proteomes" id="UP001589610">
    <property type="component" value="Unassembled WGS sequence"/>
</dbReference>
<protein>
    <submittedName>
        <fullName evidence="2">Uncharacterized protein</fullName>
    </submittedName>
</protein>
<sequence length="70" mass="7535">MSIALDRAQVDRSGVPALLPGGSQKKPYGPDTCKQGYVWRETTPADHVCVTPATREQVRADNAQAAARRA</sequence>
<feature type="region of interest" description="Disordered" evidence="1">
    <location>
        <begin position="1"/>
        <end position="29"/>
    </location>
</feature>
<name>A0ABV5TLJ1_9ACTN</name>
<accession>A0ABV5TLJ1</accession>
<evidence type="ECO:0000256" key="1">
    <source>
        <dbReference type="SAM" id="MobiDB-lite"/>
    </source>
</evidence>
<dbReference type="RefSeq" id="WP_344747220.1">
    <property type="nucleotide sequence ID" value="NZ_BAAAWW010000121.1"/>
</dbReference>
<organism evidence="2 3">
    <name type="scientific">Streptosporangium vulgare</name>
    <dbReference type="NCBI Taxonomy" id="46190"/>
    <lineage>
        <taxon>Bacteria</taxon>
        <taxon>Bacillati</taxon>
        <taxon>Actinomycetota</taxon>
        <taxon>Actinomycetes</taxon>
        <taxon>Streptosporangiales</taxon>
        <taxon>Streptosporangiaceae</taxon>
        <taxon>Streptosporangium</taxon>
    </lineage>
</organism>
<gene>
    <name evidence="2" type="ORF">ACFFRH_30755</name>
</gene>